<protein>
    <submittedName>
        <fullName evidence="2">SFRICE_005392</fullName>
    </submittedName>
</protein>
<organism evidence="2">
    <name type="scientific">Spodoptera frugiperda</name>
    <name type="common">Fall armyworm</name>
    <dbReference type="NCBI Taxonomy" id="7108"/>
    <lineage>
        <taxon>Eukaryota</taxon>
        <taxon>Metazoa</taxon>
        <taxon>Ecdysozoa</taxon>
        <taxon>Arthropoda</taxon>
        <taxon>Hexapoda</taxon>
        <taxon>Insecta</taxon>
        <taxon>Pterygota</taxon>
        <taxon>Neoptera</taxon>
        <taxon>Endopterygota</taxon>
        <taxon>Lepidoptera</taxon>
        <taxon>Glossata</taxon>
        <taxon>Ditrysia</taxon>
        <taxon>Noctuoidea</taxon>
        <taxon>Noctuidae</taxon>
        <taxon>Amphipyrinae</taxon>
        <taxon>Spodoptera</taxon>
    </lineage>
</organism>
<gene>
    <name evidence="2" type="ORF">SFRICE_005392</name>
</gene>
<evidence type="ECO:0000313" key="2">
    <source>
        <dbReference type="EMBL" id="SOQ36363.1"/>
    </source>
</evidence>
<evidence type="ECO:0000256" key="1">
    <source>
        <dbReference type="SAM" id="SignalP"/>
    </source>
</evidence>
<feature type="signal peptide" evidence="1">
    <location>
        <begin position="1"/>
        <end position="25"/>
    </location>
</feature>
<keyword evidence="1" id="KW-0732">Signal</keyword>
<sequence length="184" mass="19588">MIAFLASASLLGFRLAMMTLAPLLAKFFAISSPVPAVAPVTSATFPSSRTSVSQSVKSSFTDIEELFIMSSVRRRGDVAQPTSYCDSKLVNLFSVNLLDCTVGALAGQPAAAQRVAGSNPARNNSLCDPQILVSDVSVNLYVCKHTHDSGENPSHSVHSLNSSLIEGIPSPQFCMQHCDCRLLL</sequence>
<name>A0A2H1V6A4_SPOFR</name>
<proteinExistence type="predicted"/>
<feature type="chain" id="PRO_5013836806" evidence="1">
    <location>
        <begin position="26"/>
        <end position="184"/>
    </location>
</feature>
<reference evidence="2" key="1">
    <citation type="submission" date="2016-07" db="EMBL/GenBank/DDBJ databases">
        <authorList>
            <person name="Bretaudeau A."/>
        </authorList>
    </citation>
    <scope>NUCLEOTIDE SEQUENCE</scope>
    <source>
        <strain evidence="2">Rice</strain>
        <tissue evidence="2">Whole body</tissue>
    </source>
</reference>
<dbReference type="EMBL" id="ODYU01000900">
    <property type="protein sequence ID" value="SOQ36363.1"/>
    <property type="molecule type" value="Genomic_DNA"/>
</dbReference>
<accession>A0A2H1V6A4</accession>
<dbReference type="AlphaFoldDB" id="A0A2H1V6A4"/>